<protein>
    <submittedName>
        <fullName evidence="1">Uncharacterized protein</fullName>
    </submittedName>
</protein>
<dbReference type="EMBL" id="JANIEX010000004">
    <property type="protein sequence ID" value="KAJ3576825.1"/>
    <property type="molecule type" value="Genomic_DNA"/>
</dbReference>
<reference evidence="1" key="1">
    <citation type="submission" date="2022-07" db="EMBL/GenBank/DDBJ databases">
        <title>Genome Sequence of Leucocoprinus birnbaumii.</title>
        <authorList>
            <person name="Buettner E."/>
        </authorList>
    </citation>
    <scope>NUCLEOTIDE SEQUENCE</scope>
    <source>
        <strain evidence="1">VT141</strain>
    </source>
</reference>
<proteinExistence type="predicted"/>
<name>A0AAD5W4F4_9AGAR</name>
<organism evidence="1 2">
    <name type="scientific">Leucocoprinus birnbaumii</name>
    <dbReference type="NCBI Taxonomy" id="56174"/>
    <lineage>
        <taxon>Eukaryota</taxon>
        <taxon>Fungi</taxon>
        <taxon>Dikarya</taxon>
        <taxon>Basidiomycota</taxon>
        <taxon>Agaricomycotina</taxon>
        <taxon>Agaricomycetes</taxon>
        <taxon>Agaricomycetidae</taxon>
        <taxon>Agaricales</taxon>
        <taxon>Agaricineae</taxon>
        <taxon>Agaricaceae</taxon>
        <taxon>Leucocoprinus</taxon>
    </lineage>
</organism>
<accession>A0AAD5W4F4</accession>
<evidence type="ECO:0000313" key="2">
    <source>
        <dbReference type="Proteomes" id="UP001213000"/>
    </source>
</evidence>
<sequence>MSPPDQLSSRIHIPQEIYDLIIYHAKPDLASLYTLCLVSSTFLPQAQRTLYKDLNISDDEFALCSGWLIDAKRARLLFRTLTNHNPSLCKYVRSLYHRLASHQDTIDRLYWKLFQQTLQLLTHLKRLTITCINPLPDLYAECSFHLEVFGSDRACDEPAVHEATLKHLASQKKLRSLYAWRLFREEGEKLPIWFCPDLEALTGDRKTIEGILPGRSVSRLTWIPDADEDSLTPPLRIATEFSNLRVLSLGGYYKRPCLRVVIPYLPSLEVLRLFGETREMNLLDELALISGLSNLRVFIWTAGFATSVKWLYFGNLGDKAGIEVQHKLVNDWFFKSRTLEMAYFHAHKPRLQAQAYFRWKRGEDEPTEVSYNEAVESHDVVSWYS</sequence>
<keyword evidence="2" id="KW-1185">Reference proteome</keyword>
<evidence type="ECO:0000313" key="1">
    <source>
        <dbReference type="EMBL" id="KAJ3576825.1"/>
    </source>
</evidence>
<dbReference type="Proteomes" id="UP001213000">
    <property type="component" value="Unassembled WGS sequence"/>
</dbReference>
<dbReference type="AlphaFoldDB" id="A0AAD5W4F4"/>
<comment type="caution">
    <text evidence="1">The sequence shown here is derived from an EMBL/GenBank/DDBJ whole genome shotgun (WGS) entry which is preliminary data.</text>
</comment>
<gene>
    <name evidence="1" type="ORF">NP233_g156</name>
</gene>